<dbReference type="RefSeq" id="WP_186924577.1">
    <property type="nucleotide sequence ID" value="NZ_JACOFW010000036.1"/>
</dbReference>
<comment type="caution">
    <text evidence="1">The sequence shown here is derived from an EMBL/GenBank/DDBJ whole genome shotgun (WGS) entry which is preliminary data.</text>
</comment>
<dbReference type="SUPFAM" id="SSF54001">
    <property type="entry name" value="Cysteine proteinases"/>
    <property type="match status" value="1"/>
</dbReference>
<organism evidence="1 2">
    <name type="scientific">Undibacterium seohonense</name>
    <dbReference type="NCBI Taxonomy" id="1344950"/>
    <lineage>
        <taxon>Bacteria</taxon>
        <taxon>Pseudomonadati</taxon>
        <taxon>Pseudomonadota</taxon>
        <taxon>Betaproteobacteria</taxon>
        <taxon>Burkholderiales</taxon>
        <taxon>Oxalobacteraceae</taxon>
        <taxon>Undibacterium</taxon>
    </lineage>
</organism>
<protein>
    <submittedName>
        <fullName evidence="1">Transglutaminase-like cysteine peptidase</fullName>
    </submittedName>
</protein>
<gene>
    <name evidence="1" type="ORF">H8K52_19390</name>
</gene>
<dbReference type="PANTHER" id="PTHR39327:SF1">
    <property type="entry name" value="BLR5470 PROTEIN"/>
    <property type="match status" value="1"/>
</dbReference>
<dbReference type="Pfam" id="PF06035">
    <property type="entry name" value="Peptidase_C93"/>
    <property type="match status" value="1"/>
</dbReference>
<dbReference type="InterPro" id="IPR038765">
    <property type="entry name" value="Papain-like_cys_pep_sf"/>
</dbReference>
<evidence type="ECO:0000313" key="1">
    <source>
        <dbReference type="EMBL" id="MBC3809509.1"/>
    </source>
</evidence>
<reference evidence="1 2" key="1">
    <citation type="submission" date="2020-08" db="EMBL/GenBank/DDBJ databases">
        <title>Novel species isolated from subtropical streams in China.</title>
        <authorList>
            <person name="Lu H."/>
        </authorList>
    </citation>
    <scope>NUCLEOTIDE SEQUENCE [LARGE SCALE GENOMIC DNA]</scope>
    <source>
        <strain evidence="1 2">KACC 16656</strain>
    </source>
</reference>
<dbReference type="Proteomes" id="UP000648257">
    <property type="component" value="Unassembled WGS sequence"/>
</dbReference>
<name>A0ABR6X981_9BURK</name>
<dbReference type="InterPro" id="IPR010319">
    <property type="entry name" value="Transglutaminase-like_Cys_pept"/>
</dbReference>
<proteinExistence type="predicted"/>
<dbReference type="Gene3D" id="3.10.620.30">
    <property type="match status" value="1"/>
</dbReference>
<dbReference type="EMBL" id="JACOFW010000036">
    <property type="protein sequence ID" value="MBC3809509.1"/>
    <property type="molecule type" value="Genomic_DNA"/>
</dbReference>
<dbReference type="PANTHER" id="PTHR39327">
    <property type="match status" value="1"/>
</dbReference>
<sequence length="188" mass="21093">MRAFGGEELIFNEWSNLILSNSEASIDTKLQKVNNFFNRKLTYVEDIEAWGQSDYWATPLESMAKRKADCEDFVIAKYFSLRNLNVPDAQLRLIYVKARFGGVNSTITQAHMVLAYYPVADAEPLILDNLISDIRPASRRSDLSPIFSFNGQGIFAGAASNATLGPGGTSRLSRWQDLLERAKKEGFE</sequence>
<evidence type="ECO:0000313" key="2">
    <source>
        <dbReference type="Proteomes" id="UP000648257"/>
    </source>
</evidence>
<accession>A0ABR6X981</accession>
<keyword evidence="2" id="KW-1185">Reference proteome</keyword>